<reference evidence="4 5" key="1">
    <citation type="submission" date="2020-04" db="EMBL/GenBank/DDBJ databases">
        <authorList>
            <person name="Klaysubun C."/>
            <person name="Duangmal K."/>
            <person name="Lipun K."/>
        </authorList>
    </citation>
    <scope>NUCLEOTIDE SEQUENCE [LARGE SCALE GENOMIC DNA]</scope>
    <source>
        <strain evidence="4 5">K10HN5</strain>
    </source>
</reference>
<comment type="caution">
    <text evidence="4">The sequence shown here is derived from an EMBL/GenBank/DDBJ whole genome shotgun (WGS) entry which is preliminary data.</text>
</comment>
<dbReference type="Proteomes" id="UP000820669">
    <property type="component" value="Unassembled WGS sequence"/>
</dbReference>
<dbReference type="InterPro" id="IPR036457">
    <property type="entry name" value="PPM-type-like_dom_sf"/>
</dbReference>
<evidence type="ECO:0000313" key="4">
    <source>
        <dbReference type="EMBL" id="NMH97441.1"/>
    </source>
</evidence>
<proteinExistence type="predicted"/>
<evidence type="ECO:0000256" key="1">
    <source>
        <dbReference type="ARBA" id="ARBA00022801"/>
    </source>
</evidence>
<dbReference type="PANTHER" id="PTHR43156:SF2">
    <property type="entry name" value="STAGE II SPORULATION PROTEIN E"/>
    <property type="match status" value="1"/>
</dbReference>
<organism evidence="4 5">
    <name type="scientific">Pseudonocardia acidicola</name>
    <dbReference type="NCBI Taxonomy" id="2724939"/>
    <lineage>
        <taxon>Bacteria</taxon>
        <taxon>Bacillati</taxon>
        <taxon>Actinomycetota</taxon>
        <taxon>Actinomycetes</taxon>
        <taxon>Pseudonocardiales</taxon>
        <taxon>Pseudonocardiaceae</taxon>
        <taxon>Pseudonocardia</taxon>
    </lineage>
</organism>
<dbReference type="SUPFAM" id="SSF81606">
    <property type="entry name" value="PP2C-like"/>
    <property type="match status" value="1"/>
</dbReference>
<sequence length="585" mass="60701">MDRVTAGLGGGAVEEAGGDPATSVGVPIAPVIPPDPVDPPQRSLADLLLDGSDSGVLACDERGVVRVVNAAATRLVPGLRVGELLAAAGPAALTADSGAGAAQVDLDLDGRFLAARRQPLPDGWTAWHIQDVTEQHTRMDSLLAERARSRFLAAASRRLGLSLHPGRTARTVAELAVVELADAAVVVRPVQTGVVEWVRCERAGPPTSGRLAVADLPAPVADALSGLEDGPRPLPVEHAEIPWTPPPPSGPLQAAVMPLPGNGVPAGALVLVRREGEAAAAEEVDAALAEEFAQRGGIALAAAALYAQQARTAAVLKRSLLQPSLPTLPGMTFGAAYRPAEQGLLIGGDFYDVHPDPGGRVMFLLGDVCGKGVDAAVSTGQLRQSVQALRRLERDPVRLLELLNATMLETMPEDADPSFATVVLGAATPTAGGGLRLELAGGGHQPPLIVRRDGVEMVEIGGMLVGAVPSARFRSRTVDLAPGEACVLYTDGVTEARGGPDGRQTFDEQRVADLLSGCHVMPAPAIAERVELHTTRWLASGHHDDIAVLVIQAPLPASPPRTGSTRRHLHSVQPTRPDPSAEETA</sequence>
<gene>
    <name evidence="4" type="ORF">HF526_08975</name>
</gene>
<dbReference type="InterPro" id="IPR001932">
    <property type="entry name" value="PPM-type_phosphatase-like_dom"/>
</dbReference>
<protein>
    <submittedName>
        <fullName evidence="4">Serine/threonine-protein phosphatase</fullName>
    </submittedName>
</protein>
<feature type="region of interest" description="Disordered" evidence="2">
    <location>
        <begin position="557"/>
        <end position="585"/>
    </location>
</feature>
<dbReference type="PANTHER" id="PTHR43156">
    <property type="entry name" value="STAGE II SPORULATION PROTEIN E-RELATED"/>
    <property type="match status" value="1"/>
</dbReference>
<dbReference type="Pfam" id="PF07228">
    <property type="entry name" value="SpoIIE"/>
    <property type="match status" value="1"/>
</dbReference>
<evidence type="ECO:0000259" key="3">
    <source>
        <dbReference type="SMART" id="SM00331"/>
    </source>
</evidence>
<dbReference type="Gene3D" id="3.60.40.10">
    <property type="entry name" value="PPM-type phosphatase domain"/>
    <property type="match status" value="1"/>
</dbReference>
<dbReference type="InterPro" id="IPR052016">
    <property type="entry name" value="Bact_Sigma-Reg"/>
</dbReference>
<name>A0ABX1SAQ3_9PSEU</name>
<feature type="domain" description="PPM-type phosphatase" evidence="3">
    <location>
        <begin position="328"/>
        <end position="553"/>
    </location>
</feature>
<evidence type="ECO:0000313" key="5">
    <source>
        <dbReference type="Proteomes" id="UP000820669"/>
    </source>
</evidence>
<dbReference type="EMBL" id="JAAXLA010000012">
    <property type="protein sequence ID" value="NMH97441.1"/>
    <property type="molecule type" value="Genomic_DNA"/>
</dbReference>
<keyword evidence="5" id="KW-1185">Reference proteome</keyword>
<keyword evidence="1" id="KW-0378">Hydrolase</keyword>
<dbReference type="RefSeq" id="WP_169380885.1">
    <property type="nucleotide sequence ID" value="NZ_JAAXLA010000012.1"/>
</dbReference>
<evidence type="ECO:0000256" key="2">
    <source>
        <dbReference type="SAM" id="MobiDB-lite"/>
    </source>
</evidence>
<dbReference type="SMART" id="SM00331">
    <property type="entry name" value="PP2C_SIG"/>
    <property type="match status" value="1"/>
</dbReference>
<accession>A0ABX1SAQ3</accession>
<feature type="region of interest" description="Disordered" evidence="2">
    <location>
        <begin position="1"/>
        <end position="20"/>
    </location>
</feature>